<dbReference type="Proteomes" id="UP000255236">
    <property type="component" value="Unassembled WGS sequence"/>
</dbReference>
<dbReference type="GO" id="GO:0008803">
    <property type="term" value="F:bis(5'-nucleosyl)-tetraphosphatase (symmetrical) activity"/>
    <property type="evidence" value="ECO:0007669"/>
    <property type="project" value="UniProtKB-EC"/>
</dbReference>
<organism evidence="8 9">
    <name type="scientific">Streptococcus milleri</name>
    <dbReference type="NCBI Taxonomy" id="33040"/>
    <lineage>
        <taxon>Bacteria</taxon>
        <taxon>Bacillati</taxon>
        <taxon>Bacillota</taxon>
        <taxon>Bacilli</taxon>
        <taxon>Lactobacillales</taxon>
        <taxon>Streptococcaceae</taxon>
        <taxon>Streptococcus</taxon>
    </lineage>
</organism>
<evidence type="ECO:0000256" key="6">
    <source>
        <dbReference type="ARBA" id="ARBA00049417"/>
    </source>
</evidence>
<dbReference type="EMBL" id="UHFT01000001">
    <property type="protein sequence ID" value="SUN80750.1"/>
    <property type="molecule type" value="Genomic_DNA"/>
</dbReference>
<protein>
    <recommendedName>
        <fullName evidence="1">bis(5'-nucleosyl)-tetraphosphatase (symmetrical)</fullName>
        <ecNumber evidence="1">3.6.1.41</ecNumber>
    </recommendedName>
</protein>
<evidence type="ECO:0000313" key="9">
    <source>
        <dbReference type="Proteomes" id="UP000255236"/>
    </source>
</evidence>
<dbReference type="Pfam" id="PF01966">
    <property type="entry name" value="HD"/>
    <property type="match status" value="1"/>
</dbReference>
<dbReference type="Gene3D" id="1.10.3210.10">
    <property type="entry name" value="Hypothetical protein af1432"/>
    <property type="match status" value="1"/>
</dbReference>
<comment type="catalytic activity">
    <reaction evidence="6">
        <text>P(1),P(4)-bis(5'-adenosyl) tetraphosphate + H2O = 2 ADP + 2 H(+)</text>
        <dbReference type="Rhea" id="RHEA:24252"/>
        <dbReference type="ChEBI" id="CHEBI:15377"/>
        <dbReference type="ChEBI" id="CHEBI:15378"/>
        <dbReference type="ChEBI" id="CHEBI:58141"/>
        <dbReference type="ChEBI" id="CHEBI:456216"/>
        <dbReference type="EC" id="3.6.1.41"/>
    </reaction>
</comment>
<gene>
    <name evidence="8" type="ORF">NCTC11063_01472</name>
</gene>
<dbReference type="NCBIfam" id="TIGR00488">
    <property type="entry name" value="bis(5'-nucleosyl)-tetraphosphatase (symmetrical) YqeK"/>
    <property type="match status" value="1"/>
</dbReference>
<sequence length="197" mass="22512">MGYEAYVGITRDQLLVKMQQLLPEKRLKHCLGVEQTAIELAERFGVDREKAGLAGLLHDYAKKLSDEEFLTLITKYDLDPELKEWGNNVWHGLVGVYKIREDLGLSDPEILRSIEIHTVGSAQMSDLDKVVYVADYIEPNRDFPGVEEAREIARISLNRAVAYETAHTVEYLAHQGLSIFPQTLETYNAHVYYLKED</sequence>
<accession>A0A380L6K8</accession>
<dbReference type="SMART" id="SM00471">
    <property type="entry name" value="HDc"/>
    <property type="match status" value="1"/>
</dbReference>
<proteinExistence type="predicted"/>
<evidence type="ECO:0000256" key="3">
    <source>
        <dbReference type="ARBA" id="ARBA00022741"/>
    </source>
</evidence>
<dbReference type="SUPFAM" id="SSF109604">
    <property type="entry name" value="HD-domain/PDEase-like"/>
    <property type="match status" value="1"/>
</dbReference>
<dbReference type="AlphaFoldDB" id="A0A380L6K8"/>
<dbReference type="InterPro" id="IPR006675">
    <property type="entry name" value="HDIG_dom"/>
</dbReference>
<evidence type="ECO:0000313" key="8">
    <source>
        <dbReference type="EMBL" id="SUN80750.1"/>
    </source>
</evidence>
<evidence type="ECO:0000256" key="2">
    <source>
        <dbReference type="ARBA" id="ARBA00022723"/>
    </source>
</evidence>
<dbReference type="PANTHER" id="PTHR35795:SF1">
    <property type="entry name" value="BIS(5'-NUCLEOSYL)-TETRAPHOSPHATASE, SYMMETRICAL"/>
    <property type="match status" value="1"/>
</dbReference>
<evidence type="ECO:0000256" key="4">
    <source>
        <dbReference type="ARBA" id="ARBA00022801"/>
    </source>
</evidence>
<evidence type="ECO:0000256" key="5">
    <source>
        <dbReference type="ARBA" id="ARBA00023004"/>
    </source>
</evidence>
<dbReference type="EC" id="3.6.1.41" evidence="1"/>
<dbReference type="RefSeq" id="WP_115263416.1">
    <property type="nucleotide sequence ID" value="NZ_UHFT01000001.1"/>
</dbReference>
<keyword evidence="5" id="KW-0408">Iron</keyword>
<name>A0A380L6K8_9STRE</name>
<dbReference type="GO" id="GO:0000166">
    <property type="term" value="F:nucleotide binding"/>
    <property type="evidence" value="ECO:0007669"/>
    <property type="project" value="UniProtKB-KW"/>
</dbReference>
<dbReference type="InterPro" id="IPR006674">
    <property type="entry name" value="HD_domain"/>
</dbReference>
<dbReference type="InterPro" id="IPR051094">
    <property type="entry name" value="Diverse_Catalytic_Enzymes"/>
</dbReference>
<feature type="domain" description="HD/PDEase" evidence="7">
    <location>
        <begin position="22"/>
        <end position="149"/>
    </location>
</feature>
<keyword evidence="9" id="KW-1185">Reference proteome</keyword>
<evidence type="ECO:0000256" key="1">
    <source>
        <dbReference type="ARBA" id="ARBA00012506"/>
    </source>
</evidence>
<dbReference type="CDD" id="cd00077">
    <property type="entry name" value="HDc"/>
    <property type="match status" value="1"/>
</dbReference>
<keyword evidence="3" id="KW-0547">Nucleotide-binding</keyword>
<keyword evidence="4 8" id="KW-0378">Hydrolase</keyword>
<dbReference type="GO" id="GO:0046872">
    <property type="term" value="F:metal ion binding"/>
    <property type="evidence" value="ECO:0007669"/>
    <property type="project" value="UniProtKB-KW"/>
</dbReference>
<keyword evidence="2" id="KW-0479">Metal-binding</keyword>
<dbReference type="InterPro" id="IPR003607">
    <property type="entry name" value="HD/PDEase_dom"/>
</dbReference>
<evidence type="ECO:0000259" key="7">
    <source>
        <dbReference type="SMART" id="SM00471"/>
    </source>
</evidence>
<comment type="caution">
    <text evidence="8">The sequence shown here is derived from an EMBL/GenBank/DDBJ whole genome shotgun (WGS) entry which is preliminary data.</text>
</comment>
<reference evidence="8" key="1">
    <citation type="submission" date="2018-06" db="EMBL/GenBank/DDBJ databases">
        <authorList>
            <consortium name="Pathogen Informatics"/>
            <person name="Doyle S."/>
        </authorList>
    </citation>
    <scope>NUCLEOTIDE SEQUENCE [LARGE SCALE GENOMIC DNA]</scope>
    <source>
        <strain evidence="8">NCTC11063</strain>
    </source>
</reference>
<dbReference type="InterPro" id="IPR005249">
    <property type="entry name" value="YqeK"/>
</dbReference>
<dbReference type="NCBIfam" id="TIGR00277">
    <property type="entry name" value="HDIG"/>
    <property type="match status" value="1"/>
</dbReference>
<dbReference type="PANTHER" id="PTHR35795">
    <property type="entry name" value="SLR1885 PROTEIN"/>
    <property type="match status" value="1"/>
</dbReference>